<evidence type="ECO:0000256" key="3">
    <source>
        <dbReference type="ARBA" id="ARBA00020983"/>
    </source>
</evidence>
<feature type="compositionally biased region" description="Basic and acidic residues" evidence="9">
    <location>
        <begin position="601"/>
        <end position="634"/>
    </location>
</feature>
<dbReference type="Pfam" id="PF04124">
    <property type="entry name" value="Dor1"/>
    <property type="match status" value="2"/>
</dbReference>
<evidence type="ECO:0000256" key="7">
    <source>
        <dbReference type="ARBA" id="ARBA00023136"/>
    </source>
</evidence>
<feature type="compositionally biased region" description="Basic and acidic residues" evidence="9">
    <location>
        <begin position="78"/>
        <end position="87"/>
    </location>
</feature>
<accession>A0ABD3NC47</accession>
<gene>
    <name evidence="10" type="ORF">ACHAWO_012482</name>
</gene>
<keyword evidence="4" id="KW-0813">Transport</keyword>
<keyword evidence="5" id="KW-0653">Protein transport</keyword>
<evidence type="ECO:0000313" key="11">
    <source>
        <dbReference type="Proteomes" id="UP001530400"/>
    </source>
</evidence>
<feature type="compositionally biased region" description="Acidic residues" evidence="9">
    <location>
        <begin position="661"/>
        <end position="672"/>
    </location>
</feature>
<feature type="region of interest" description="Disordered" evidence="9">
    <location>
        <begin position="442"/>
        <end position="470"/>
    </location>
</feature>
<comment type="caution">
    <text evidence="10">The sequence shown here is derived from an EMBL/GenBank/DDBJ whole genome shotgun (WGS) entry which is preliminary data.</text>
</comment>
<protein>
    <recommendedName>
        <fullName evidence="3">Conserved oligomeric Golgi complex subunit 8</fullName>
    </recommendedName>
    <alternativeName>
        <fullName evidence="8">Component of oligomeric Golgi complex 8</fullName>
    </alternativeName>
</protein>
<dbReference type="GO" id="GO:0000139">
    <property type="term" value="C:Golgi membrane"/>
    <property type="evidence" value="ECO:0007669"/>
    <property type="project" value="UniProtKB-SubCell"/>
</dbReference>
<evidence type="ECO:0000256" key="6">
    <source>
        <dbReference type="ARBA" id="ARBA00023034"/>
    </source>
</evidence>
<feature type="region of interest" description="Disordered" evidence="9">
    <location>
        <begin position="601"/>
        <end position="672"/>
    </location>
</feature>
<dbReference type="InterPro" id="IPR016159">
    <property type="entry name" value="Cullin_repeat-like_dom_sf"/>
</dbReference>
<reference evidence="10 11" key="1">
    <citation type="submission" date="2024-10" db="EMBL/GenBank/DDBJ databases">
        <title>Updated reference genomes for cyclostephanoid diatoms.</title>
        <authorList>
            <person name="Roberts W.R."/>
            <person name="Alverson A.J."/>
        </authorList>
    </citation>
    <scope>NUCLEOTIDE SEQUENCE [LARGE SCALE GENOMIC DNA]</scope>
    <source>
        <strain evidence="10 11">AJA010-31</strain>
    </source>
</reference>
<feature type="compositionally biased region" description="Low complexity" evidence="9">
    <location>
        <begin position="635"/>
        <end position="658"/>
    </location>
</feature>
<keyword evidence="7" id="KW-0472">Membrane</keyword>
<dbReference type="GO" id="GO:0015031">
    <property type="term" value="P:protein transport"/>
    <property type="evidence" value="ECO:0007669"/>
    <property type="project" value="UniProtKB-KW"/>
</dbReference>
<dbReference type="EMBL" id="JALLPJ020001226">
    <property type="protein sequence ID" value="KAL3773629.1"/>
    <property type="molecule type" value="Genomic_DNA"/>
</dbReference>
<dbReference type="InterPro" id="IPR007255">
    <property type="entry name" value="COG8"/>
</dbReference>
<evidence type="ECO:0000256" key="2">
    <source>
        <dbReference type="ARBA" id="ARBA00006419"/>
    </source>
</evidence>
<proteinExistence type="inferred from homology"/>
<name>A0ABD3NC47_9STRA</name>
<evidence type="ECO:0000256" key="5">
    <source>
        <dbReference type="ARBA" id="ARBA00022927"/>
    </source>
</evidence>
<comment type="similarity">
    <text evidence="2">Belongs to the COG8 family.</text>
</comment>
<organism evidence="10 11">
    <name type="scientific">Cyclotella atomus</name>
    <dbReference type="NCBI Taxonomy" id="382360"/>
    <lineage>
        <taxon>Eukaryota</taxon>
        <taxon>Sar</taxon>
        <taxon>Stramenopiles</taxon>
        <taxon>Ochrophyta</taxon>
        <taxon>Bacillariophyta</taxon>
        <taxon>Coscinodiscophyceae</taxon>
        <taxon>Thalassiosirophycidae</taxon>
        <taxon>Stephanodiscales</taxon>
        <taxon>Stephanodiscaceae</taxon>
        <taxon>Cyclotella</taxon>
    </lineage>
</organism>
<evidence type="ECO:0000313" key="10">
    <source>
        <dbReference type="EMBL" id="KAL3773629.1"/>
    </source>
</evidence>
<comment type="subcellular location">
    <subcellularLocation>
        <location evidence="1">Golgi apparatus membrane</location>
        <topology evidence="1">Peripheral membrane protein</topology>
    </subcellularLocation>
</comment>
<keyword evidence="11" id="KW-1185">Reference proteome</keyword>
<evidence type="ECO:0000256" key="8">
    <source>
        <dbReference type="ARBA" id="ARBA00031347"/>
    </source>
</evidence>
<feature type="compositionally biased region" description="Acidic residues" evidence="9">
    <location>
        <begin position="88"/>
        <end position="97"/>
    </location>
</feature>
<evidence type="ECO:0000256" key="4">
    <source>
        <dbReference type="ARBA" id="ARBA00022448"/>
    </source>
</evidence>
<evidence type="ECO:0000256" key="9">
    <source>
        <dbReference type="SAM" id="MobiDB-lite"/>
    </source>
</evidence>
<keyword evidence="6" id="KW-0333">Golgi apparatus</keyword>
<feature type="region of interest" description="Disordered" evidence="9">
    <location>
        <begin position="76"/>
        <end position="97"/>
    </location>
</feature>
<dbReference type="PANTHER" id="PTHR21311:SF0">
    <property type="entry name" value="CONSERVED OLIGOMERIC GOLGI COMPLEX SUBUNIT 8"/>
    <property type="match status" value="1"/>
</dbReference>
<dbReference type="PANTHER" id="PTHR21311">
    <property type="entry name" value="CONSERVED OLIGOMERIC GOLGI COMPLEX COMPONENT 8"/>
    <property type="match status" value="1"/>
</dbReference>
<evidence type="ECO:0000256" key="1">
    <source>
        <dbReference type="ARBA" id="ARBA00004395"/>
    </source>
</evidence>
<dbReference type="Proteomes" id="UP001530400">
    <property type="component" value="Unassembled WGS sequence"/>
</dbReference>
<dbReference type="SUPFAM" id="SSF74788">
    <property type="entry name" value="Cullin repeat-like"/>
    <property type="match status" value="1"/>
</dbReference>
<sequence>MNEPISSISLPSGYDADERVAARQAETLAEEKWRTLCTRHASTFVAAERRTTDIKTALKELLSKIVDETKPSARRVGRALDPEGKEDYYEEDDDEEEKIQPATELLADLAEKHRLRRRTLMQHSSLLELLELPSLMDACVRSSLYEDALSIAAFANTLERRHLMENGETEHQKRGVVVAGVISEIRRREADLRRQLIHRLRGDVTMPQCLEVVTALRRLNGVELERRGRGGKAPSGGSGGADADYLESVHAAMELRLQVDFLEARDVWLEGGVTKVGSAQAAVAAAASLNANGLEKGTSAQAEQILDGIERYRTRCFEIVTQFLAIFRGSFAASTSSSNENDHSHSLLSMWTSRRIQTFLTTLNANMVSHVHDTATLRDALDAASFFASSMGRVGADFQSLLGPIFEPRLSEMIIGHWNDGLNSLNETLRACRDGGIAGPLYGTETSAGKDETDESDAGEMQSSRTPAPPRKLLAIPPLARFVNAYLNGLNELRRCLLPGAFPAIRMAQKKLVEDVKMALQTNERVVLTPGLRGEATQLRDAASKMKSEFDSCVEPYMSSCLEVAFGSLDFAIAEAEKAKAIEEAKAAALAKQKAEEERLRLKQEQDRKEQARLAAEAKAEREAAEREAAEKAVQETAAAAEASSPASENEAATPAPTQLNDEDGDFFDDDM</sequence>
<dbReference type="AlphaFoldDB" id="A0ABD3NC47"/>